<dbReference type="AlphaFoldDB" id="A0A914URG4"/>
<dbReference type="PRINTS" id="PR00878">
    <property type="entry name" value="CHOLNESTRASE"/>
</dbReference>
<dbReference type="Proteomes" id="UP000887566">
    <property type="component" value="Unplaced"/>
</dbReference>
<feature type="signal peptide" evidence="7">
    <location>
        <begin position="1"/>
        <end position="15"/>
    </location>
</feature>
<dbReference type="GO" id="GO:0005886">
    <property type="term" value="C:plasma membrane"/>
    <property type="evidence" value="ECO:0007669"/>
    <property type="project" value="TreeGrafter"/>
</dbReference>
<dbReference type="InterPro" id="IPR000997">
    <property type="entry name" value="Cholinesterase"/>
</dbReference>
<dbReference type="GO" id="GO:0003990">
    <property type="term" value="F:acetylcholinesterase activity"/>
    <property type="evidence" value="ECO:0007669"/>
    <property type="project" value="TreeGrafter"/>
</dbReference>
<feature type="active site" description="Acyl-ester intermediate" evidence="5">
    <location>
        <position position="211"/>
    </location>
</feature>
<keyword evidence="7" id="KW-0732">Signal</keyword>
<dbReference type="Pfam" id="PF00135">
    <property type="entry name" value="COesterase"/>
    <property type="match status" value="1"/>
</dbReference>
<evidence type="ECO:0000256" key="1">
    <source>
        <dbReference type="ARBA" id="ARBA00005964"/>
    </source>
</evidence>
<dbReference type="GO" id="GO:0019695">
    <property type="term" value="P:choline metabolic process"/>
    <property type="evidence" value="ECO:0007669"/>
    <property type="project" value="TreeGrafter"/>
</dbReference>
<keyword evidence="3 6" id="KW-0378">Hydrolase</keyword>
<feature type="domain" description="Carboxylesterase type B" evidence="8">
    <location>
        <begin position="20"/>
        <end position="539"/>
    </location>
</feature>
<dbReference type="EC" id="3.1.1.-" evidence="6"/>
<dbReference type="PANTHER" id="PTHR43918:SF15">
    <property type="entry name" value="CARBOXYLIC ESTER HYDROLASE"/>
    <property type="match status" value="1"/>
</dbReference>
<reference evidence="10" key="1">
    <citation type="submission" date="2022-11" db="UniProtKB">
        <authorList>
            <consortium name="WormBaseParasite"/>
        </authorList>
    </citation>
    <scope>IDENTIFICATION</scope>
</reference>
<evidence type="ECO:0000256" key="5">
    <source>
        <dbReference type="PIRSR" id="PIRSR600997-1"/>
    </source>
</evidence>
<dbReference type="GO" id="GO:0005615">
    <property type="term" value="C:extracellular space"/>
    <property type="evidence" value="ECO:0007669"/>
    <property type="project" value="TreeGrafter"/>
</dbReference>
<keyword evidence="2" id="KW-0719">Serine esterase</keyword>
<proteinExistence type="inferred from homology"/>
<dbReference type="GO" id="GO:0006581">
    <property type="term" value="P:acetylcholine catabolic process"/>
    <property type="evidence" value="ECO:0007669"/>
    <property type="project" value="TreeGrafter"/>
</dbReference>
<dbReference type="InterPro" id="IPR029058">
    <property type="entry name" value="AB_hydrolase_fold"/>
</dbReference>
<dbReference type="InterPro" id="IPR050654">
    <property type="entry name" value="AChE-related_enzymes"/>
</dbReference>
<dbReference type="PROSITE" id="PS00122">
    <property type="entry name" value="CARBOXYLESTERASE_B_1"/>
    <property type="match status" value="1"/>
</dbReference>
<feature type="active site" description="Charge relay system" evidence="5">
    <location>
        <position position="324"/>
    </location>
</feature>
<evidence type="ECO:0000256" key="6">
    <source>
        <dbReference type="RuleBase" id="RU361235"/>
    </source>
</evidence>
<evidence type="ECO:0000259" key="8">
    <source>
        <dbReference type="Pfam" id="PF00135"/>
    </source>
</evidence>
<evidence type="ECO:0000256" key="3">
    <source>
        <dbReference type="ARBA" id="ARBA00022801"/>
    </source>
</evidence>
<dbReference type="InterPro" id="IPR019826">
    <property type="entry name" value="Carboxylesterase_B_AS"/>
</dbReference>
<dbReference type="PANTHER" id="PTHR43918">
    <property type="entry name" value="ACETYLCHOLINESTERASE"/>
    <property type="match status" value="1"/>
</dbReference>
<keyword evidence="4" id="KW-1015">Disulfide bond</keyword>
<keyword evidence="9" id="KW-1185">Reference proteome</keyword>
<evidence type="ECO:0000256" key="7">
    <source>
        <dbReference type="SAM" id="SignalP"/>
    </source>
</evidence>
<dbReference type="WBParaSite" id="PSAMB.scaffold1195size34638.g11547.t1">
    <property type="protein sequence ID" value="PSAMB.scaffold1195size34638.g11547.t1"/>
    <property type="gene ID" value="PSAMB.scaffold1195size34638.g11547"/>
</dbReference>
<evidence type="ECO:0000256" key="4">
    <source>
        <dbReference type="ARBA" id="ARBA00023157"/>
    </source>
</evidence>
<dbReference type="SUPFAM" id="SSF53474">
    <property type="entry name" value="alpha/beta-Hydrolases"/>
    <property type="match status" value="1"/>
</dbReference>
<evidence type="ECO:0000313" key="10">
    <source>
        <dbReference type="WBParaSite" id="PSAMB.scaffold1195size34638.g11547.t1"/>
    </source>
</evidence>
<evidence type="ECO:0000256" key="2">
    <source>
        <dbReference type="ARBA" id="ARBA00022487"/>
    </source>
</evidence>
<dbReference type="Gene3D" id="3.40.50.1820">
    <property type="entry name" value="alpha/beta hydrolase"/>
    <property type="match status" value="1"/>
</dbReference>
<accession>A0A914URG4</accession>
<feature type="chain" id="PRO_5038125163" description="Carboxylic ester hydrolase" evidence="7">
    <location>
        <begin position="16"/>
        <end position="555"/>
    </location>
</feature>
<evidence type="ECO:0000313" key="9">
    <source>
        <dbReference type="Proteomes" id="UP000887566"/>
    </source>
</evidence>
<sequence>MRHLWSFALIAAVHCTTLPEQVKLRNGLIKGVKQSHAGRQVTAFLGVPFAESPLGSNRFSPPIPVADWNGVFSASQPARACYQSPSKMYDGFEGEEMWNDYNFGEDCLYLNFWVPEQHDGTVMVWIFGGGFTTGSPSLDLYDGRVLAATQGVIVVNLNYRVGPFGFAYLGDDTTITGNAGLLDQQLGLKWISENIGAFGGDSNKVTLFGESAGAVSATSHLLAEDSVNLFQRVIAQSGSVFNPWGPCSDSVILNNTRRLAARVGCSLSDPKSSFFYSPDASFGDFGFAPIPKDKHFFKTDLFHSIATESYKKNVDIMVGATQDEATYFLSYIYPHLGMTFNQTQNADSKDNKMAISNEAFLNIVHNALSRFEPFKSNRQKLDEVIKRYVNLNMTLKLKKSVLLRNAAANIIDDFFFTCDLIAMADRMNRNINGKVYLYNFQQRSSWNPWPDWMGAMHGYEIEYHFGYPLRRSNKYNWLLVEEEKVFANQMMQFWASFAKTGIPTADGLTWPEYQLNTKQAMILRAMGMKTVTDLDGEKCAYIHNEIGLDGFRSCQ</sequence>
<name>A0A914URG4_9BILA</name>
<comment type="similarity">
    <text evidence="1 6">Belongs to the type-B carboxylesterase/lipase family.</text>
</comment>
<dbReference type="InterPro" id="IPR002018">
    <property type="entry name" value="CarbesteraseB"/>
</dbReference>
<feature type="active site" description="Charge relay system" evidence="5">
    <location>
        <position position="457"/>
    </location>
</feature>
<protein>
    <recommendedName>
        <fullName evidence="6">Carboxylic ester hydrolase</fullName>
        <ecNumber evidence="6">3.1.1.-</ecNumber>
    </recommendedName>
</protein>
<organism evidence="9 10">
    <name type="scientific">Plectus sambesii</name>
    <dbReference type="NCBI Taxonomy" id="2011161"/>
    <lineage>
        <taxon>Eukaryota</taxon>
        <taxon>Metazoa</taxon>
        <taxon>Ecdysozoa</taxon>
        <taxon>Nematoda</taxon>
        <taxon>Chromadorea</taxon>
        <taxon>Plectida</taxon>
        <taxon>Plectina</taxon>
        <taxon>Plectoidea</taxon>
        <taxon>Plectidae</taxon>
        <taxon>Plectus</taxon>
    </lineage>
</organism>